<sequence length="69" mass="7535">MRNRLARYSFQSSAQPMTALGATRLDDRSTGLTGHAVAKPMTAGPTAGIWLKSTFHSDGLRFGRLSVRR</sequence>
<organism evidence="1">
    <name type="scientific">marine metagenome</name>
    <dbReference type="NCBI Taxonomy" id="408172"/>
    <lineage>
        <taxon>unclassified sequences</taxon>
        <taxon>metagenomes</taxon>
        <taxon>ecological metagenomes</taxon>
    </lineage>
</organism>
<protein>
    <submittedName>
        <fullName evidence="1">Uncharacterized protein</fullName>
    </submittedName>
</protein>
<evidence type="ECO:0000313" key="1">
    <source>
        <dbReference type="EMBL" id="SUZ65337.1"/>
    </source>
</evidence>
<gene>
    <name evidence="1" type="ORF">METZ01_LOCUS18191</name>
</gene>
<dbReference type="EMBL" id="UINC01000957">
    <property type="protein sequence ID" value="SUZ65337.1"/>
    <property type="molecule type" value="Genomic_DNA"/>
</dbReference>
<accession>A0A381PGK2</accession>
<name>A0A381PGK2_9ZZZZ</name>
<dbReference type="AlphaFoldDB" id="A0A381PGK2"/>
<proteinExistence type="predicted"/>
<reference evidence="1" key="1">
    <citation type="submission" date="2018-05" db="EMBL/GenBank/DDBJ databases">
        <authorList>
            <person name="Lanie J.A."/>
            <person name="Ng W.-L."/>
            <person name="Kazmierczak K.M."/>
            <person name="Andrzejewski T.M."/>
            <person name="Davidsen T.M."/>
            <person name="Wayne K.J."/>
            <person name="Tettelin H."/>
            <person name="Glass J.I."/>
            <person name="Rusch D."/>
            <person name="Podicherti R."/>
            <person name="Tsui H.-C.T."/>
            <person name="Winkler M.E."/>
        </authorList>
    </citation>
    <scope>NUCLEOTIDE SEQUENCE</scope>
</reference>